<evidence type="ECO:0000256" key="4">
    <source>
        <dbReference type="ARBA" id="ARBA00022475"/>
    </source>
</evidence>
<keyword evidence="7 13" id="KW-0406">Ion transport</keyword>
<evidence type="ECO:0000256" key="2">
    <source>
        <dbReference type="ARBA" id="ARBA00009849"/>
    </source>
</evidence>
<evidence type="ECO:0000256" key="5">
    <source>
        <dbReference type="ARBA" id="ARBA00022692"/>
    </source>
</evidence>
<evidence type="ECO:0000256" key="12">
    <source>
        <dbReference type="ARBA" id="ARBA00023303"/>
    </source>
</evidence>
<keyword evidence="9 13" id="KW-0869">Chloride channel</keyword>
<evidence type="ECO:0000313" key="14">
    <source>
        <dbReference type="EMBL" id="KAF6030692.1"/>
    </source>
</evidence>
<organism evidence="14 15">
    <name type="scientific">Bugula neritina</name>
    <name type="common">Brown bryozoan</name>
    <name type="synonym">Sertularia neritina</name>
    <dbReference type="NCBI Taxonomy" id="10212"/>
    <lineage>
        <taxon>Eukaryota</taxon>
        <taxon>Metazoa</taxon>
        <taxon>Spiralia</taxon>
        <taxon>Lophotrochozoa</taxon>
        <taxon>Bryozoa</taxon>
        <taxon>Gymnolaemata</taxon>
        <taxon>Cheilostomatida</taxon>
        <taxon>Flustrina</taxon>
        <taxon>Buguloidea</taxon>
        <taxon>Bugulidae</taxon>
        <taxon>Bugula</taxon>
    </lineage>
</organism>
<dbReference type="GO" id="GO:0034707">
    <property type="term" value="C:chloride channel complex"/>
    <property type="evidence" value="ECO:0007669"/>
    <property type="project" value="UniProtKB-UniRule"/>
</dbReference>
<evidence type="ECO:0000256" key="7">
    <source>
        <dbReference type="ARBA" id="ARBA00023065"/>
    </source>
</evidence>
<keyword evidence="6 13" id="KW-1133">Transmembrane helix</keyword>
<dbReference type="Proteomes" id="UP000593567">
    <property type="component" value="Unassembled WGS sequence"/>
</dbReference>
<dbReference type="OrthoDB" id="187568at2759"/>
<evidence type="ECO:0000256" key="6">
    <source>
        <dbReference type="ARBA" id="ARBA00022989"/>
    </source>
</evidence>
<dbReference type="GO" id="GO:0005886">
    <property type="term" value="C:plasma membrane"/>
    <property type="evidence" value="ECO:0007669"/>
    <property type="project" value="UniProtKB-SubCell"/>
</dbReference>
<evidence type="ECO:0000256" key="9">
    <source>
        <dbReference type="ARBA" id="ARBA00023173"/>
    </source>
</evidence>
<comment type="function">
    <text evidence="13">Probable chloride channel.</text>
</comment>
<dbReference type="GO" id="GO:0005229">
    <property type="term" value="F:intracellularly calcium-gated chloride channel activity"/>
    <property type="evidence" value="ECO:0007669"/>
    <property type="project" value="TreeGrafter"/>
</dbReference>
<dbReference type="Pfam" id="PF04906">
    <property type="entry name" value="Tweety"/>
    <property type="match status" value="1"/>
</dbReference>
<evidence type="ECO:0000256" key="8">
    <source>
        <dbReference type="ARBA" id="ARBA00023136"/>
    </source>
</evidence>
<evidence type="ECO:0000256" key="3">
    <source>
        <dbReference type="ARBA" id="ARBA00022448"/>
    </source>
</evidence>
<comment type="subcellular location">
    <subcellularLocation>
        <location evidence="1 13">Cell membrane</location>
        <topology evidence="1 13">Multi-pass membrane protein</topology>
    </subcellularLocation>
</comment>
<dbReference type="EMBL" id="VXIV02001680">
    <property type="protein sequence ID" value="KAF6030692.1"/>
    <property type="molecule type" value="Genomic_DNA"/>
</dbReference>
<keyword evidence="4" id="KW-1003">Cell membrane</keyword>
<dbReference type="PANTHER" id="PTHR12424:SF8">
    <property type="entry name" value="PROTEIN TWEETY"/>
    <property type="match status" value="1"/>
</dbReference>
<keyword evidence="11 13" id="KW-0868">Chloride</keyword>
<feature type="transmembrane region" description="Helical" evidence="13">
    <location>
        <begin position="94"/>
        <end position="113"/>
    </location>
</feature>
<keyword evidence="8 13" id="KW-0472">Membrane</keyword>
<dbReference type="InterPro" id="IPR006990">
    <property type="entry name" value="Tweety"/>
</dbReference>
<comment type="similarity">
    <text evidence="2 13">Belongs to the tweety family.</text>
</comment>
<feature type="transmembrane region" description="Helical" evidence="13">
    <location>
        <begin position="253"/>
        <end position="278"/>
    </location>
</feature>
<comment type="caution">
    <text evidence="14">The sequence shown here is derived from an EMBL/GenBank/DDBJ whole genome shotgun (WGS) entry which is preliminary data.</text>
</comment>
<keyword evidence="15" id="KW-1185">Reference proteome</keyword>
<keyword evidence="12 13" id="KW-0407">Ion channel</keyword>
<dbReference type="AlphaFoldDB" id="A0A7J7JWC3"/>
<feature type="transmembrane region" description="Helical" evidence="13">
    <location>
        <begin position="411"/>
        <end position="432"/>
    </location>
</feature>
<evidence type="ECO:0000256" key="11">
    <source>
        <dbReference type="ARBA" id="ARBA00023214"/>
    </source>
</evidence>
<evidence type="ECO:0000256" key="1">
    <source>
        <dbReference type="ARBA" id="ARBA00004651"/>
    </source>
</evidence>
<dbReference type="GO" id="GO:0072320">
    <property type="term" value="F:volume-sensitive chloride channel activity"/>
    <property type="evidence" value="ECO:0007669"/>
    <property type="project" value="TreeGrafter"/>
</dbReference>
<protein>
    <recommendedName>
        <fullName evidence="13">Protein tweety homolog</fullName>
    </recommendedName>
</protein>
<accession>A0A7J7JWC3</accession>
<evidence type="ECO:0000313" key="15">
    <source>
        <dbReference type="Proteomes" id="UP000593567"/>
    </source>
</evidence>
<dbReference type="PANTHER" id="PTHR12424">
    <property type="entry name" value="TWEETY-RELATED"/>
    <property type="match status" value="1"/>
</dbReference>
<reference evidence="14" key="1">
    <citation type="submission" date="2020-06" db="EMBL/GenBank/DDBJ databases">
        <title>Draft genome of Bugula neritina, a colonial animal packing powerful symbionts and potential medicines.</title>
        <authorList>
            <person name="Rayko M."/>
        </authorList>
    </citation>
    <scope>NUCLEOTIDE SEQUENCE [LARGE SCALE GENOMIC DNA]</scope>
    <source>
        <strain evidence="14">Kwan_BN1</strain>
    </source>
</reference>
<sequence length="437" mass="49354">MAVDIGETMYYNISELVKFFHSFPHYDLQFDPIDPKFDPQSQPYLQSLILVAAVPVLWMLLWILIYLAYFCYLCVTCRKNRVEKSTKSPQPSRWFSFFFYVLVILMITVSFYSNEVIDHNAQSVKDHLHKIQLHTGKIQIQSAVILQSIDKLKDETAVSLKQEFTTSSVLDEQERPKLQGLADDMTESLSHANEIVTDSVQDALRKLTFDSSLSKIISDYEKYRHLATHAVSGFIILATILSMFSLACKKKGFILMCVALAVFNVILVWAGVGAYSALSVGTSDFCMDPTGYLVQQLPSSGMVPEEVKVLNYYLKCQPQENYFYEPIVTLQEHLGHVQAYIDEIAEASGKLGSRVSTNLTMAQNDVRRLMTNVLKMSSFTECTYSHTHYMAAIHSICNTCVVGETTLLGSYFFSGLILIILVFLMLTAAQLINNKAD</sequence>
<proteinExistence type="inferred from homology"/>
<name>A0A7J7JWC3_BUGNE</name>
<evidence type="ECO:0000256" key="13">
    <source>
        <dbReference type="RuleBase" id="RU361114"/>
    </source>
</evidence>
<keyword evidence="10" id="KW-0325">Glycoprotein</keyword>
<keyword evidence="5 13" id="KW-0812">Transmembrane</keyword>
<evidence type="ECO:0000256" key="10">
    <source>
        <dbReference type="ARBA" id="ARBA00023180"/>
    </source>
</evidence>
<feature type="transmembrane region" description="Helical" evidence="13">
    <location>
        <begin position="226"/>
        <end position="246"/>
    </location>
</feature>
<feature type="transmembrane region" description="Helical" evidence="13">
    <location>
        <begin position="48"/>
        <end position="73"/>
    </location>
</feature>
<gene>
    <name evidence="14" type="ORF">EB796_010991</name>
</gene>
<keyword evidence="3 13" id="KW-0813">Transport</keyword>